<protein>
    <recommendedName>
        <fullName evidence="2">HTH araC/xylS-type domain-containing protein</fullName>
    </recommendedName>
</protein>
<evidence type="ECO:0000313" key="3">
    <source>
        <dbReference type="EMBL" id="MPM15432.1"/>
    </source>
</evidence>
<dbReference type="GO" id="GO:0003700">
    <property type="term" value="F:DNA-binding transcription factor activity"/>
    <property type="evidence" value="ECO:0007669"/>
    <property type="project" value="InterPro"/>
</dbReference>
<dbReference type="PANTHER" id="PTHR43280">
    <property type="entry name" value="ARAC-FAMILY TRANSCRIPTIONAL REGULATOR"/>
    <property type="match status" value="1"/>
</dbReference>
<keyword evidence="1" id="KW-0238">DNA-binding</keyword>
<dbReference type="Pfam" id="PF12833">
    <property type="entry name" value="HTH_18"/>
    <property type="match status" value="1"/>
</dbReference>
<dbReference type="InterPro" id="IPR018060">
    <property type="entry name" value="HTH_AraC"/>
</dbReference>
<feature type="domain" description="HTH araC/xylS-type" evidence="2">
    <location>
        <begin position="66"/>
        <end position="168"/>
    </location>
</feature>
<proteinExistence type="predicted"/>
<comment type="caution">
    <text evidence="3">The sequence shown here is derived from an EMBL/GenBank/DDBJ whole genome shotgun (WGS) entry which is preliminary data.</text>
</comment>
<dbReference type="Gene3D" id="1.10.10.60">
    <property type="entry name" value="Homeodomain-like"/>
    <property type="match status" value="2"/>
</dbReference>
<dbReference type="EMBL" id="VSSQ01002442">
    <property type="protein sequence ID" value="MPM15432.1"/>
    <property type="molecule type" value="Genomic_DNA"/>
</dbReference>
<dbReference type="PROSITE" id="PS01124">
    <property type="entry name" value="HTH_ARAC_FAMILY_2"/>
    <property type="match status" value="1"/>
</dbReference>
<accession>A0A644XGS6</accession>
<dbReference type="PANTHER" id="PTHR43280:SF2">
    <property type="entry name" value="HTH-TYPE TRANSCRIPTIONAL REGULATOR EXSA"/>
    <property type="match status" value="1"/>
</dbReference>
<reference evidence="3" key="1">
    <citation type="submission" date="2019-08" db="EMBL/GenBank/DDBJ databases">
        <authorList>
            <person name="Kucharzyk K."/>
            <person name="Murdoch R.W."/>
            <person name="Higgins S."/>
            <person name="Loffler F."/>
        </authorList>
    </citation>
    <scope>NUCLEOTIDE SEQUENCE</scope>
</reference>
<evidence type="ECO:0000256" key="1">
    <source>
        <dbReference type="ARBA" id="ARBA00023125"/>
    </source>
</evidence>
<evidence type="ECO:0000259" key="2">
    <source>
        <dbReference type="PROSITE" id="PS01124"/>
    </source>
</evidence>
<name>A0A644XGS6_9ZZZZ</name>
<dbReference type="AlphaFoldDB" id="A0A644XGS6"/>
<organism evidence="3">
    <name type="scientific">bioreactor metagenome</name>
    <dbReference type="NCBI Taxonomy" id="1076179"/>
    <lineage>
        <taxon>unclassified sequences</taxon>
        <taxon>metagenomes</taxon>
        <taxon>ecological metagenomes</taxon>
    </lineage>
</organism>
<sequence>MVNIIAYILVLLFNNTIVHTLYYYISVGCSLYIVYMELFDRLIVSSGSLTAEVAGIKGHKDGSLIEKLDSYMANHQAWRDPDLSLNMLAAELCTNRTTLSKVLREYGYGSYTNYINKLRIEDFLTQAESGNYANFQESFFIAGFRSRSTAFRNFRQYAGMTPSEYFQKRE</sequence>
<gene>
    <name evidence="3" type="ORF">SDC9_61803</name>
</gene>
<dbReference type="GO" id="GO:0043565">
    <property type="term" value="F:sequence-specific DNA binding"/>
    <property type="evidence" value="ECO:0007669"/>
    <property type="project" value="InterPro"/>
</dbReference>
<dbReference type="SMART" id="SM00342">
    <property type="entry name" value="HTH_ARAC"/>
    <property type="match status" value="1"/>
</dbReference>